<reference evidence="3" key="1">
    <citation type="submission" date="2016-10" db="EMBL/GenBank/DDBJ databases">
        <authorList>
            <person name="Varghese N."/>
            <person name="Submissions S."/>
        </authorList>
    </citation>
    <scope>NUCLEOTIDE SEQUENCE [LARGE SCALE GENOMIC DNA]</scope>
    <source>
        <strain evidence="3">Nm44</strain>
    </source>
</reference>
<evidence type="ECO:0000256" key="1">
    <source>
        <dbReference type="SAM" id="Phobius"/>
    </source>
</evidence>
<evidence type="ECO:0000313" key="2">
    <source>
        <dbReference type="EMBL" id="SFN03819.1"/>
    </source>
</evidence>
<dbReference type="GO" id="GO:0020037">
    <property type="term" value="F:heme binding"/>
    <property type="evidence" value="ECO:0007669"/>
    <property type="project" value="InterPro"/>
</dbReference>
<organism evidence="2 3">
    <name type="scientific">Nitrosomonas communis</name>
    <dbReference type="NCBI Taxonomy" id="44574"/>
    <lineage>
        <taxon>Bacteria</taxon>
        <taxon>Pseudomonadati</taxon>
        <taxon>Pseudomonadota</taxon>
        <taxon>Betaproteobacteria</taxon>
        <taxon>Nitrosomonadales</taxon>
        <taxon>Nitrosomonadaceae</taxon>
        <taxon>Nitrosomonas</taxon>
    </lineage>
</organism>
<dbReference type="GO" id="GO:0009055">
    <property type="term" value="F:electron transfer activity"/>
    <property type="evidence" value="ECO:0007669"/>
    <property type="project" value="InterPro"/>
</dbReference>
<dbReference type="GO" id="GO:0005506">
    <property type="term" value="F:iron ion binding"/>
    <property type="evidence" value="ECO:0007669"/>
    <property type="project" value="InterPro"/>
</dbReference>
<gene>
    <name evidence="2" type="ORF">SAMN05421863_10895</name>
</gene>
<dbReference type="InterPro" id="IPR010980">
    <property type="entry name" value="Cyt_c/b562"/>
</dbReference>
<feature type="transmembrane region" description="Helical" evidence="1">
    <location>
        <begin position="6"/>
        <end position="23"/>
    </location>
</feature>
<keyword evidence="1" id="KW-1133">Transmembrane helix</keyword>
<dbReference type="GO" id="GO:0022900">
    <property type="term" value="P:electron transport chain"/>
    <property type="evidence" value="ECO:0007669"/>
    <property type="project" value="InterPro"/>
</dbReference>
<evidence type="ECO:0000313" key="3">
    <source>
        <dbReference type="Proteomes" id="UP000183287"/>
    </source>
</evidence>
<dbReference type="SUPFAM" id="SSF47175">
    <property type="entry name" value="Cytochromes"/>
    <property type="match status" value="1"/>
</dbReference>
<keyword evidence="1" id="KW-0812">Transmembrane</keyword>
<accession>A0A1I4VRZ1</accession>
<proteinExistence type="predicted"/>
<keyword evidence="1" id="KW-0472">Membrane</keyword>
<dbReference type="RefSeq" id="WP_074907039.1">
    <property type="nucleotide sequence ID" value="NZ_FOUB01000089.1"/>
</dbReference>
<dbReference type="EMBL" id="FOUB01000089">
    <property type="protein sequence ID" value="SFN03819.1"/>
    <property type="molecule type" value="Genomic_DNA"/>
</dbReference>
<evidence type="ECO:0008006" key="4">
    <source>
        <dbReference type="Google" id="ProtNLM"/>
    </source>
</evidence>
<dbReference type="STRING" id="44574.AAW31_12520"/>
<keyword evidence="3" id="KW-1185">Reference proteome</keyword>
<dbReference type="AlphaFoldDB" id="A0A1I4VRZ1"/>
<dbReference type="Proteomes" id="UP000183287">
    <property type="component" value="Unassembled WGS sequence"/>
</dbReference>
<protein>
    <recommendedName>
        <fullName evidence="4">Cytochrome C</fullName>
    </recommendedName>
</protein>
<sequence length="153" mass="16847">MSVGKIAVALWVVTVSAFAFYFVRGNISISADQRHAIQLNTEEKDFVLAEMRSFLLSINGILKGLHENDMIAVSKAAKSAGIGMAVDASPLLMVKLPLEFKIMGMGLHKDFDKLSTDTQAGIDRDQVIHKLFELTSKCVSCHQVYRLSTDLTD</sequence>
<name>A0A1I4VRZ1_9PROT</name>
<dbReference type="OrthoDB" id="1150802at2"/>